<evidence type="ECO:0000313" key="3">
    <source>
        <dbReference type="WBParaSite" id="ALUE_0001293101-mRNA-1"/>
    </source>
</evidence>
<dbReference type="AlphaFoldDB" id="A0A0M3I722"/>
<name>A0A0M3I722_ASCLU</name>
<feature type="compositionally biased region" description="Pro residues" evidence="1">
    <location>
        <begin position="75"/>
        <end position="89"/>
    </location>
</feature>
<sequence length="214" mass="23619">MDWIRVDEEPRPVRCHRMSGIAWNRDPYSFNQGADTCLSHCTKFVGMTRWIIVLLVFACELRCFVNSTMGRPRNPECPPPPPPGPPPVPCSGRGPLVDPSTGEDRLCTSAELRSAILKMSLSKREDMPDSPACHAFFFKLASKSACRIIIEKEKSRGEDIADTASRIYDAARAIDSKAIVTVLCAPASTLTFKVQSTRYCAAGSPEMMCFLSLT</sequence>
<protein>
    <submittedName>
        <fullName evidence="3">Ground-like domain-containing protein</fullName>
    </submittedName>
</protein>
<accession>A0A0M3I722</accession>
<organism evidence="2 3">
    <name type="scientific">Ascaris lumbricoides</name>
    <name type="common">Giant roundworm</name>
    <dbReference type="NCBI Taxonomy" id="6252"/>
    <lineage>
        <taxon>Eukaryota</taxon>
        <taxon>Metazoa</taxon>
        <taxon>Ecdysozoa</taxon>
        <taxon>Nematoda</taxon>
        <taxon>Chromadorea</taxon>
        <taxon>Rhabditida</taxon>
        <taxon>Spirurina</taxon>
        <taxon>Ascaridomorpha</taxon>
        <taxon>Ascaridoidea</taxon>
        <taxon>Ascarididae</taxon>
        <taxon>Ascaris</taxon>
    </lineage>
</organism>
<reference evidence="3" key="1">
    <citation type="submission" date="2017-02" db="UniProtKB">
        <authorList>
            <consortium name="WormBaseParasite"/>
        </authorList>
    </citation>
    <scope>IDENTIFICATION</scope>
</reference>
<dbReference type="WBParaSite" id="ALUE_0001293101-mRNA-1">
    <property type="protein sequence ID" value="ALUE_0001293101-mRNA-1"/>
    <property type="gene ID" value="ALUE_0001293101"/>
</dbReference>
<evidence type="ECO:0000313" key="2">
    <source>
        <dbReference type="Proteomes" id="UP000036681"/>
    </source>
</evidence>
<evidence type="ECO:0000256" key="1">
    <source>
        <dbReference type="SAM" id="MobiDB-lite"/>
    </source>
</evidence>
<keyword evidence="2" id="KW-1185">Reference proteome</keyword>
<feature type="region of interest" description="Disordered" evidence="1">
    <location>
        <begin position="72"/>
        <end position="101"/>
    </location>
</feature>
<dbReference type="Proteomes" id="UP000036681">
    <property type="component" value="Unplaced"/>
</dbReference>
<proteinExistence type="predicted"/>